<dbReference type="EMBL" id="JBHMAG010000020">
    <property type="protein sequence ID" value="MFB9756081.1"/>
    <property type="molecule type" value="Genomic_DNA"/>
</dbReference>
<feature type="domain" description="HTH araC/xylS-type" evidence="5">
    <location>
        <begin position="660"/>
        <end position="758"/>
    </location>
</feature>
<evidence type="ECO:0000313" key="6">
    <source>
        <dbReference type="EMBL" id="MFB9756081.1"/>
    </source>
</evidence>
<dbReference type="SMART" id="SM00342">
    <property type="entry name" value="HTH_ARAC"/>
    <property type="match status" value="1"/>
</dbReference>
<evidence type="ECO:0000256" key="4">
    <source>
        <dbReference type="SAM" id="Phobius"/>
    </source>
</evidence>
<evidence type="ECO:0000313" key="7">
    <source>
        <dbReference type="Proteomes" id="UP001589619"/>
    </source>
</evidence>
<dbReference type="PROSITE" id="PS01124">
    <property type="entry name" value="HTH_ARAC_FAMILY_2"/>
    <property type="match status" value="1"/>
</dbReference>
<keyword evidence="4" id="KW-0472">Membrane</keyword>
<dbReference type="PANTHER" id="PTHR43280">
    <property type="entry name" value="ARAC-FAMILY TRANSCRIPTIONAL REGULATOR"/>
    <property type="match status" value="1"/>
</dbReference>
<protein>
    <submittedName>
        <fullName evidence="6">Helix-turn-helix domain-containing protein</fullName>
    </submittedName>
</protein>
<sequence>MLIHNIVGRKLSYKKKLLFFLLLIGIVPMLLLDWVTSHLFVQQIQQEADRNQRLTLHLLYDTLNDKISDITLSSLSLASNIVLEKSVAAGPGPESFPLTMDMIQTIRRSLAYFPLKLNVSVLYLKHNYVYSDLHIAQTLEETSYPDILRTIVPPNHSPFYIMPDTFPSQPDLLAFRPIPLNSMYTEGVLVTHLSSTDLYGLIDDLELDRRKKIYVIDEKGRVFFSRSPEEIGTVLTADDDLYSYWLDPAAYGDNVVLDHIPYTASAQKLDFTNWTCIVMTPYEELAQKTTQTRQAMLSIEALFVLLCTAILFFGFRRLFRPFQSVLAQIQLAGGAAPPSDNEMEALHTVLHRLISTNKQLQDEIKEQLPLAKERFYQFLINGELDEHEIKRLADRYDLPLYGAWVYVGVVRVDDYIGFQQTYRGRERSVLHDALRKAMKELGGDRVPSVTFVPEPGQVVVLFAAEKADNAVLEQISGGIQQFRAQVANDFGFTISAAISDARREYDCYRAGYQEAMHILSYRLLFGHNVTMTSEDIGKRALLPSEESVLRHPKSIVSQLLQGHTEGAILELEQWLEDVRRYAPSSEHAVGWVSYLLGELGYKLDEVGCPLHEIVSYDFFARLHKMTGLSEVRTWLEEELFAEVACRLELLLDSKSKRVVRQVEAYLNERYEEDITLLWTADRFEISPSFLSRIFKETTGRSFSDYLLEIRLNKAMEWLTHTDWPLQYISEKLCYSNVQNFSRIFKKIIGAPPGEYRRQRRNESRSS</sequence>
<reference evidence="6 7" key="1">
    <citation type="submission" date="2024-09" db="EMBL/GenBank/DDBJ databases">
        <authorList>
            <person name="Sun Q."/>
            <person name="Mori K."/>
        </authorList>
    </citation>
    <scope>NUCLEOTIDE SEQUENCE [LARGE SCALE GENOMIC DNA]</scope>
    <source>
        <strain evidence="6 7">JCM 12520</strain>
    </source>
</reference>
<dbReference type="Gene3D" id="1.10.10.60">
    <property type="entry name" value="Homeodomain-like"/>
    <property type="match status" value="2"/>
</dbReference>
<dbReference type="SUPFAM" id="SSF46689">
    <property type="entry name" value="Homeodomain-like"/>
    <property type="match status" value="2"/>
</dbReference>
<name>A0ABV5W7C5_9BACL</name>
<keyword evidence="4" id="KW-1133">Transmembrane helix</keyword>
<dbReference type="InterPro" id="IPR009057">
    <property type="entry name" value="Homeodomain-like_sf"/>
</dbReference>
<evidence type="ECO:0000259" key="5">
    <source>
        <dbReference type="PROSITE" id="PS01124"/>
    </source>
</evidence>
<proteinExistence type="predicted"/>
<evidence type="ECO:0000256" key="3">
    <source>
        <dbReference type="ARBA" id="ARBA00023163"/>
    </source>
</evidence>
<dbReference type="RefSeq" id="WP_344913304.1">
    <property type="nucleotide sequence ID" value="NZ_BAAAYO010000012.1"/>
</dbReference>
<keyword evidence="1" id="KW-0805">Transcription regulation</keyword>
<evidence type="ECO:0000256" key="2">
    <source>
        <dbReference type="ARBA" id="ARBA00023125"/>
    </source>
</evidence>
<organism evidence="6 7">
    <name type="scientific">Paenibacillus hodogayensis</name>
    <dbReference type="NCBI Taxonomy" id="279208"/>
    <lineage>
        <taxon>Bacteria</taxon>
        <taxon>Bacillati</taxon>
        <taxon>Bacillota</taxon>
        <taxon>Bacilli</taxon>
        <taxon>Bacillales</taxon>
        <taxon>Paenibacillaceae</taxon>
        <taxon>Paenibacillus</taxon>
    </lineage>
</organism>
<evidence type="ECO:0000256" key="1">
    <source>
        <dbReference type="ARBA" id="ARBA00023015"/>
    </source>
</evidence>
<dbReference type="InterPro" id="IPR041522">
    <property type="entry name" value="CdaR_GGDEF"/>
</dbReference>
<dbReference type="InterPro" id="IPR018060">
    <property type="entry name" value="HTH_AraC"/>
</dbReference>
<dbReference type="Proteomes" id="UP001589619">
    <property type="component" value="Unassembled WGS sequence"/>
</dbReference>
<dbReference type="PANTHER" id="PTHR43280:SF10">
    <property type="entry name" value="REGULATORY PROTEIN POCR"/>
    <property type="match status" value="1"/>
</dbReference>
<gene>
    <name evidence="6" type="ORF">ACFFNY_31275</name>
</gene>
<accession>A0ABV5W7C5</accession>
<keyword evidence="3" id="KW-0804">Transcription</keyword>
<comment type="caution">
    <text evidence="6">The sequence shown here is derived from an EMBL/GenBank/DDBJ whole genome shotgun (WGS) entry which is preliminary data.</text>
</comment>
<keyword evidence="7" id="KW-1185">Reference proteome</keyword>
<dbReference type="Pfam" id="PF12833">
    <property type="entry name" value="HTH_18"/>
    <property type="match status" value="1"/>
</dbReference>
<keyword evidence="4" id="KW-0812">Transmembrane</keyword>
<keyword evidence="2" id="KW-0238">DNA-binding</keyword>
<feature type="transmembrane region" description="Helical" evidence="4">
    <location>
        <begin position="295"/>
        <end position="315"/>
    </location>
</feature>
<dbReference type="Pfam" id="PF17853">
    <property type="entry name" value="GGDEF_2"/>
    <property type="match status" value="1"/>
</dbReference>
<dbReference type="Gene3D" id="3.30.450.20">
    <property type="entry name" value="PAS domain"/>
    <property type="match status" value="1"/>
</dbReference>